<organism evidence="1 2">
    <name type="scientific">Gossypium barbadense</name>
    <name type="common">Sea Island cotton</name>
    <name type="synonym">Hibiscus barbadensis</name>
    <dbReference type="NCBI Taxonomy" id="3634"/>
    <lineage>
        <taxon>Eukaryota</taxon>
        <taxon>Viridiplantae</taxon>
        <taxon>Streptophyta</taxon>
        <taxon>Embryophyta</taxon>
        <taxon>Tracheophyta</taxon>
        <taxon>Spermatophyta</taxon>
        <taxon>Magnoliopsida</taxon>
        <taxon>eudicotyledons</taxon>
        <taxon>Gunneridae</taxon>
        <taxon>Pentapetalae</taxon>
        <taxon>rosids</taxon>
        <taxon>malvids</taxon>
        <taxon>Malvales</taxon>
        <taxon>Malvaceae</taxon>
        <taxon>Malvoideae</taxon>
        <taxon>Gossypium</taxon>
    </lineage>
</organism>
<sequence length="113" mass="12971">MQTHACVKLTGLPTVSKHGRVARPCYFGRFAYGHVARLWPCLCGKPVFKSSEFILLIPAVNLIKIRFYVGIVYLKSAKLGMAYLDCTEWKNAKYRKRNFFIRFGSDNVRICGF</sequence>
<gene>
    <name evidence="1" type="ORF">GOBAR_AA18983</name>
</gene>
<proteinExistence type="predicted"/>
<dbReference type="AlphaFoldDB" id="A0A2P5XEA3"/>
<reference evidence="1 2" key="1">
    <citation type="submission" date="2015-01" db="EMBL/GenBank/DDBJ databases">
        <title>Genome of allotetraploid Gossypium barbadense reveals genomic plasticity and fiber elongation in cotton evolution.</title>
        <authorList>
            <person name="Chen X."/>
            <person name="Liu X."/>
            <person name="Zhao B."/>
            <person name="Zheng H."/>
            <person name="Hu Y."/>
            <person name="Lu G."/>
            <person name="Yang C."/>
            <person name="Chen J."/>
            <person name="Shan C."/>
            <person name="Zhang L."/>
            <person name="Zhou Y."/>
            <person name="Wang L."/>
            <person name="Guo W."/>
            <person name="Bai Y."/>
            <person name="Ruan J."/>
            <person name="Shangguan X."/>
            <person name="Mao Y."/>
            <person name="Jiang J."/>
            <person name="Zhu Y."/>
            <person name="Lei J."/>
            <person name="Kang H."/>
            <person name="Chen S."/>
            <person name="He X."/>
            <person name="Wang R."/>
            <person name="Wang Y."/>
            <person name="Chen J."/>
            <person name="Wang L."/>
            <person name="Yu S."/>
            <person name="Wang B."/>
            <person name="Wei J."/>
            <person name="Song S."/>
            <person name="Lu X."/>
            <person name="Gao Z."/>
            <person name="Gu W."/>
            <person name="Deng X."/>
            <person name="Ma D."/>
            <person name="Wang S."/>
            <person name="Liang W."/>
            <person name="Fang L."/>
            <person name="Cai C."/>
            <person name="Zhu X."/>
            <person name="Zhou B."/>
            <person name="Zhang Y."/>
            <person name="Chen Z."/>
            <person name="Xu S."/>
            <person name="Zhu R."/>
            <person name="Wang S."/>
            <person name="Zhang T."/>
            <person name="Zhao G."/>
        </authorList>
    </citation>
    <scope>NUCLEOTIDE SEQUENCE [LARGE SCALE GENOMIC DNA]</scope>
    <source>
        <strain evidence="2">cv. Xinhai21</strain>
        <tissue evidence="1">Leaf</tissue>
    </source>
</reference>
<evidence type="ECO:0000313" key="1">
    <source>
        <dbReference type="EMBL" id="PPS01675.1"/>
    </source>
</evidence>
<evidence type="ECO:0000313" key="2">
    <source>
        <dbReference type="Proteomes" id="UP000239757"/>
    </source>
</evidence>
<dbReference type="EMBL" id="KZ665078">
    <property type="protein sequence ID" value="PPS01675.1"/>
    <property type="molecule type" value="Genomic_DNA"/>
</dbReference>
<accession>A0A2P5XEA3</accession>
<dbReference type="Proteomes" id="UP000239757">
    <property type="component" value="Unassembled WGS sequence"/>
</dbReference>
<protein>
    <submittedName>
        <fullName evidence="1">Uncharacterized protein</fullName>
    </submittedName>
</protein>
<name>A0A2P5XEA3_GOSBA</name>